<evidence type="ECO:0000313" key="2">
    <source>
        <dbReference type="Proteomes" id="UP000035301"/>
    </source>
</evidence>
<protein>
    <submittedName>
        <fullName evidence="1">Uncharacterized protein</fullName>
    </submittedName>
</protein>
<dbReference type="OrthoDB" id="104506at2157"/>
<keyword evidence="2" id="KW-1185">Reference proteome</keyword>
<proteinExistence type="predicted"/>
<name>A0A0H1R067_9EURY</name>
<dbReference type="PATRIC" id="fig|1550566.3.peg.1282"/>
<reference evidence="1 2" key="1">
    <citation type="journal article" date="2015" name="Int. J. Syst. Evol. Microbiol.">
        <title>Methanoculleus sediminis sp. nov., a methanogen from sediments near a submarine mud volcano.</title>
        <authorList>
            <person name="Chen S.C."/>
            <person name="Chen M.F."/>
            <person name="Lai M.C."/>
            <person name="Weng C.Y."/>
            <person name="Wu S.Y."/>
            <person name="Lin S."/>
            <person name="Yang T.F."/>
            <person name="Chen P.C."/>
        </authorList>
    </citation>
    <scope>NUCLEOTIDE SEQUENCE [LARGE SCALE GENOMIC DNA]</scope>
    <source>
        <strain evidence="1 2">S3Fa</strain>
    </source>
</reference>
<comment type="caution">
    <text evidence="1">The sequence shown here is derived from an EMBL/GenBank/DDBJ whole genome shotgun (WGS) entry which is preliminary data.</text>
</comment>
<dbReference type="Proteomes" id="UP000035301">
    <property type="component" value="Unassembled WGS sequence"/>
</dbReference>
<dbReference type="RefSeq" id="WP_048182586.1">
    <property type="nucleotide sequence ID" value="NZ_JXOJ01000002.1"/>
</dbReference>
<dbReference type="STRING" id="1550566.SZ63_05920"/>
<dbReference type="EMBL" id="JXOJ01000002">
    <property type="protein sequence ID" value="KLK88543.1"/>
    <property type="molecule type" value="Genomic_DNA"/>
</dbReference>
<gene>
    <name evidence="1" type="ORF">SZ63_05920</name>
</gene>
<dbReference type="AlphaFoldDB" id="A0A0H1R067"/>
<organism evidence="1 2">
    <name type="scientific">Methanoculleus sediminis</name>
    <dbReference type="NCBI Taxonomy" id="1550566"/>
    <lineage>
        <taxon>Archaea</taxon>
        <taxon>Methanobacteriati</taxon>
        <taxon>Methanobacteriota</taxon>
        <taxon>Stenosarchaea group</taxon>
        <taxon>Methanomicrobia</taxon>
        <taxon>Methanomicrobiales</taxon>
        <taxon>Methanomicrobiaceae</taxon>
        <taxon>Methanoculleus</taxon>
    </lineage>
</organism>
<evidence type="ECO:0000313" key="1">
    <source>
        <dbReference type="EMBL" id="KLK88543.1"/>
    </source>
</evidence>
<sequence length="63" mass="7288">MVALRLLAMDDVSFRSWEGNGSGAYGDIWVIIPEKNLFPEFLKHFYRASGRDLISIPYSENFF</sequence>
<accession>A0A0H1R067</accession>